<keyword evidence="12" id="KW-1185">Reference proteome</keyword>
<dbReference type="AlphaFoldDB" id="A0A1M6QWA6"/>
<keyword evidence="6" id="KW-0067">ATP-binding</keyword>
<reference evidence="11 12" key="1">
    <citation type="submission" date="2016-11" db="EMBL/GenBank/DDBJ databases">
        <authorList>
            <person name="Jaros S."/>
            <person name="Januszkiewicz K."/>
            <person name="Wedrychowicz H."/>
        </authorList>
    </citation>
    <scope>NUCLEOTIDE SEQUENCE [LARGE SCALE GENOMIC DNA]</scope>
    <source>
        <strain evidence="11 12">DSM 15929</strain>
    </source>
</reference>
<name>A0A1M6QWA6_9FIRM</name>
<dbReference type="GO" id="GO:0019856">
    <property type="term" value="P:pyrimidine nucleobase biosynthetic process"/>
    <property type="evidence" value="ECO:0007669"/>
    <property type="project" value="TreeGrafter"/>
</dbReference>
<evidence type="ECO:0000256" key="7">
    <source>
        <dbReference type="ARBA" id="ARBA00022962"/>
    </source>
</evidence>
<dbReference type="EC" id="6.3.4.2" evidence="3"/>
<dbReference type="GO" id="GO:0003883">
    <property type="term" value="F:CTP synthase activity"/>
    <property type="evidence" value="ECO:0007669"/>
    <property type="project" value="UniProtKB-EC"/>
</dbReference>
<evidence type="ECO:0000256" key="5">
    <source>
        <dbReference type="ARBA" id="ARBA00022741"/>
    </source>
</evidence>
<dbReference type="Proteomes" id="UP000184386">
    <property type="component" value="Unassembled WGS sequence"/>
</dbReference>
<dbReference type="GO" id="GO:0016740">
    <property type="term" value="F:transferase activity"/>
    <property type="evidence" value="ECO:0007669"/>
    <property type="project" value="UniProtKB-KW"/>
</dbReference>
<dbReference type="EMBL" id="FRAC01000010">
    <property type="protein sequence ID" value="SHK24378.1"/>
    <property type="molecule type" value="Genomic_DNA"/>
</dbReference>
<gene>
    <name evidence="11" type="ORF">SAMN02745136_02058</name>
</gene>
<evidence type="ECO:0000256" key="8">
    <source>
        <dbReference type="ARBA" id="ARBA00022975"/>
    </source>
</evidence>
<dbReference type="GO" id="GO:0042802">
    <property type="term" value="F:identical protein binding"/>
    <property type="evidence" value="ECO:0007669"/>
    <property type="project" value="TreeGrafter"/>
</dbReference>
<proteinExistence type="inferred from homology"/>
<keyword evidence="4" id="KW-0436">Ligase</keyword>
<dbReference type="SUPFAM" id="SSF52317">
    <property type="entry name" value="Class I glutamine amidotransferase-like"/>
    <property type="match status" value="1"/>
</dbReference>
<dbReference type="InterPro" id="IPR029062">
    <property type="entry name" value="Class_I_gatase-like"/>
</dbReference>
<comment type="similarity">
    <text evidence="2">Belongs to the CTP synthase family.</text>
</comment>
<dbReference type="InterPro" id="IPR017926">
    <property type="entry name" value="GATASE"/>
</dbReference>
<keyword evidence="11" id="KW-0808">Transferase</keyword>
<dbReference type="InterPro" id="IPR004468">
    <property type="entry name" value="CTP_synthase"/>
</dbReference>
<dbReference type="PROSITE" id="PS51273">
    <property type="entry name" value="GATASE_TYPE_1"/>
    <property type="match status" value="1"/>
</dbReference>
<accession>A0A1M6QWA6</accession>
<evidence type="ECO:0000256" key="4">
    <source>
        <dbReference type="ARBA" id="ARBA00022598"/>
    </source>
</evidence>
<evidence type="ECO:0000259" key="10">
    <source>
        <dbReference type="Pfam" id="PF00117"/>
    </source>
</evidence>
<dbReference type="NCBIfam" id="NF004836">
    <property type="entry name" value="PRK06186.1"/>
    <property type="match status" value="1"/>
</dbReference>
<dbReference type="GO" id="GO:0044210">
    <property type="term" value="P:'de novo' CTP biosynthetic process"/>
    <property type="evidence" value="ECO:0007669"/>
    <property type="project" value="UniProtKB-UniPathway"/>
</dbReference>
<evidence type="ECO:0000313" key="12">
    <source>
        <dbReference type="Proteomes" id="UP000184386"/>
    </source>
</evidence>
<dbReference type="Pfam" id="PF00117">
    <property type="entry name" value="GATase"/>
    <property type="match status" value="1"/>
</dbReference>
<feature type="domain" description="Glutamine amidotransferase" evidence="10">
    <location>
        <begin position="23"/>
        <end position="226"/>
    </location>
</feature>
<dbReference type="PANTHER" id="PTHR11550">
    <property type="entry name" value="CTP SYNTHASE"/>
    <property type="match status" value="1"/>
</dbReference>
<comment type="catalytic activity">
    <reaction evidence="9">
        <text>UTP + L-glutamine + ATP + H2O = CTP + L-glutamate + ADP + phosphate + 2 H(+)</text>
        <dbReference type="Rhea" id="RHEA:26426"/>
        <dbReference type="ChEBI" id="CHEBI:15377"/>
        <dbReference type="ChEBI" id="CHEBI:15378"/>
        <dbReference type="ChEBI" id="CHEBI:29985"/>
        <dbReference type="ChEBI" id="CHEBI:30616"/>
        <dbReference type="ChEBI" id="CHEBI:37563"/>
        <dbReference type="ChEBI" id="CHEBI:43474"/>
        <dbReference type="ChEBI" id="CHEBI:46398"/>
        <dbReference type="ChEBI" id="CHEBI:58359"/>
        <dbReference type="ChEBI" id="CHEBI:456216"/>
        <dbReference type="EC" id="6.3.4.2"/>
    </reaction>
</comment>
<dbReference type="UniPathway" id="UPA00159">
    <property type="reaction ID" value="UER00277"/>
</dbReference>
<evidence type="ECO:0000313" key="11">
    <source>
        <dbReference type="EMBL" id="SHK24378.1"/>
    </source>
</evidence>
<dbReference type="PANTHER" id="PTHR11550:SF0">
    <property type="entry name" value="CTP SYNTHASE-RELATED"/>
    <property type="match status" value="1"/>
</dbReference>
<sequence>MESTVKIGIIGDYDGRPSHLATEEALKHSARKFNITMEYEWLPTATFDDSQQALEKFNGLWCSPGSPYKSMNGAINAIRFARENNYPFLGTCGGFQHAVIEYGRNVLQIDTLKDIHYNPYENTDYITALSCSLIGETRRITIDETSKLYGIYGSSEIVEKYNCSFGLNKDFEYLLHKNGFRVVGTDENREARLMTIENNTFFVASLFQPQLSSTYEIPHPLINEYLDSARNFNNSRN</sequence>
<dbReference type="GO" id="GO:0005829">
    <property type="term" value="C:cytosol"/>
    <property type="evidence" value="ECO:0007669"/>
    <property type="project" value="TreeGrafter"/>
</dbReference>
<evidence type="ECO:0000256" key="1">
    <source>
        <dbReference type="ARBA" id="ARBA00005171"/>
    </source>
</evidence>
<dbReference type="OrthoDB" id="3286005at2"/>
<evidence type="ECO:0000256" key="9">
    <source>
        <dbReference type="ARBA" id="ARBA00047781"/>
    </source>
</evidence>
<organism evidence="11 12">
    <name type="scientific">Anaerocolumna jejuensis DSM 15929</name>
    <dbReference type="NCBI Taxonomy" id="1121322"/>
    <lineage>
        <taxon>Bacteria</taxon>
        <taxon>Bacillati</taxon>
        <taxon>Bacillota</taxon>
        <taxon>Clostridia</taxon>
        <taxon>Lachnospirales</taxon>
        <taxon>Lachnospiraceae</taxon>
        <taxon>Anaerocolumna</taxon>
    </lineage>
</organism>
<keyword evidence="7 11" id="KW-0315">Glutamine amidotransferase</keyword>
<evidence type="ECO:0000256" key="2">
    <source>
        <dbReference type="ARBA" id="ARBA00007533"/>
    </source>
</evidence>
<dbReference type="RefSeq" id="WP_073275484.1">
    <property type="nucleotide sequence ID" value="NZ_FRAC01000010.1"/>
</dbReference>
<keyword evidence="8" id="KW-0665">Pyrimidine biosynthesis</keyword>
<dbReference type="Gene3D" id="3.40.50.880">
    <property type="match status" value="1"/>
</dbReference>
<dbReference type="STRING" id="1121322.SAMN02745136_02058"/>
<dbReference type="GO" id="GO:0005524">
    <property type="term" value="F:ATP binding"/>
    <property type="evidence" value="ECO:0007669"/>
    <property type="project" value="UniProtKB-KW"/>
</dbReference>
<evidence type="ECO:0000256" key="3">
    <source>
        <dbReference type="ARBA" id="ARBA00012291"/>
    </source>
</evidence>
<evidence type="ECO:0000256" key="6">
    <source>
        <dbReference type="ARBA" id="ARBA00022840"/>
    </source>
</evidence>
<protein>
    <recommendedName>
        <fullName evidence="3">CTP synthase (glutamine hydrolyzing)</fullName>
        <ecNumber evidence="3">6.3.4.2</ecNumber>
    </recommendedName>
</protein>
<comment type="pathway">
    <text evidence="1">Pyrimidine metabolism; CTP biosynthesis via de novo pathway; CTP from UDP: step 2/2.</text>
</comment>
<keyword evidence="5" id="KW-0547">Nucleotide-binding</keyword>